<comment type="caution">
    <text evidence="1">The sequence shown here is derived from an EMBL/GenBank/DDBJ whole genome shotgun (WGS) entry which is preliminary data.</text>
</comment>
<dbReference type="Proteomes" id="UP001159428">
    <property type="component" value="Unassembled WGS sequence"/>
</dbReference>
<organism evidence="1 2">
    <name type="scientific">Pocillopora meandrina</name>
    <dbReference type="NCBI Taxonomy" id="46732"/>
    <lineage>
        <taxon>Eukaryota</taxon>
        <taxon>Metazoa</taxon>
        <taxon>Cnidaria</taxon>
        <taxon>Anthozoa</taxon>
        <taxon>Hexacorallia</taxon>
        <taxon>Scleractinia</taxon>
        <taxon>Astrocoeniina</taxon>
        <taxon>Pocilloporidae</taxon>
        <taxon>Pocillopora</taxon>
    </lineage>
</organism>
<protein>
    <recommendedName>
        <fullName evidence="3">Site-specific DNA-methyltransferase (adenine-specific)</fullName>
    </recommendedName>
</protein>
<evidence type="ECO:0000313" key="1">
    <source>
        <dbReference type="EMBL" id="CAH3030959.1"/>
    </source>
</evidence>
<proteinExistence type="predicted"/>
<reference evidence="1 2" key="1">
    <citation type="submission" date="2022-05" db="EMBL/GenBank/DDBJ databases">
        <authorList>
            <consortium name="Genoscope - CEA"/>
            <person name="William W."/>
        </authorList>
    </citation>
    <scope>NUCLEOTIDE SEQUENCE [LARGE SCALE GENOMIC DNA]</scope>
</reference>
<sequence>MKALWDELNAKSNEMAKQVSRDEMRSGETAEDYLCYIYLLCFQKRARNMASRKNQSIAIPL</sequence>
<evidence type="ECO:0000313" key="2">
    <source>
        <dbReference type="Proteomes" id="UP001159428"/>
    </source>
</evidence>
<dbReference type="AlphaFoldDB" id="A0AAU9VJA6"/>
<evidence type="ECO:0008006" key="3">
    <source>
        <dbReference type="Google" id="ProtNLM"/>
    </source>
</evidence>
<keyword evidence="2" id="KW-1185">Reference proteome</keyword>
<gene>
    <name evidence="1" type="ORF">PMEA_00001121</name>
</gene>
<name>A0AAU9VJA6_9CNID</name>
<accession>A0AAU9VJA6</accession>
<dbReference type="EMBL" id="CALNXJ010000001">
    <property type="protein sequence ID" value="CAH3030959.1"/>
    <property type="molecule type" value="Genomic_DNA"/>
</dbReference>